<evidence type="ECO:0000259" key="1">
    <source>
        <dbReference type="Pfam" id="PF18765"/>
    </source>
</evidence>
<feature type="non-terminal residue" evidence="2">
    <location>
        <position position="89"/>
    </location>
</feature>
<dbReference type="Gene3D" id="3.30.460.10">
    <property type="entry name" value="Beta Polymerase, domain 2"/>
    <property type="match status" value="1"/>
</dbReference>
<comment type="caution">
    <text evidence="2">The sequence shown here is derived from an EMBL/GenBank/DDBJ whole genome shotgun (WGS) entry which is preliminary data.</text>
</comment>
<dbReference type="SUPFAM" id="SSF81301">
    <property type="entry name" value="Nucleotidyltransferase"/>
    <property type="match status" value="1"/>
</dbReference>
<dbReference type="CDD" id="cd05403">
    <property type="entry name" value="NT_KNTase_like"/>
    <property type="match status" value="1"/>
</dbReference>
<proteinExistence type="predicted"/>
<dbReference type="EMBL" id="BARW01021039">
    <property type="protein sequence ID" value="GAI98697.1"/>
    <property type="molecule type" value="Genomic_DNA"/>
</dbReference>
<dbReference type="InterPro" id="IPR041633">
    <property type="entry name" value="Polbeta"/>
</dbReference>
<dbReference type="AlphaFoldDB" id="X1T054"/>
<accession>X1T054</accession>
<dbReference type="Pfam" id="PF18765">
    <property type="entry name" value="Polbeta"/>
    <property type="match status" value="1"/>
</dbReference>
<reference evidence="2" key="1">
    <citation type="journal article" date="2014" name="Front. Microbiol.">
        <title>High frequency of phylogenetically diverse reductive dehalogenase-homologous genes in deep subseafloor sedimentary metagenomes.</title>
        <authorList>
            <person name="Kawai M."/>
            <person name="Futagami T."/>
            <person name="Toyoda A."/>
            <person name="Takaki Y."/>
            <person name="Nishi S."/>
            <person name="Hori S."/>
            <person name="Arai W."/>
            <person name="Tsubouchi T."/>
            <person name="Morono Y."/>
            <person name="Uchiyama I."/>
            <person name="Ito T."/>
            <person name="Fujiyama A."/>
            <person name="Inagaki F."/>
            <person name="Takami H."/>
        </authorList>
    </citation>
    <scope>NUCLEOTIDE SEQUENCE</scope>
    <source>
        <strain evidence="2">Expedition CK06-06</strain>
    </source>
</reference>
<organism evidence="2">
    <name type="scientific">marine sediment metagenome</name>
    <dbReference type="NCBI Taxonomy" id="412755"/>
    <lineage>
        <taxon>unclassified sequences</taxon>
        <taxon>metagenomes</taxon>
        <taxon>ecological metagenomes</taxon>
    </lineage>
</organism>
<name>X1T054_9ZZZZ</name>
<protein>
    <recommendedName>
        <fullName evidence="1">Polymerase beta nucleotidyltransferase domain-containing protein</fullName>
    </recommendedName>
</protein>
<feature type="domain" description="Polymerase beta nucleotidyltransferase" evidence="1">
    <location>
        <begin position="16"/>
        <end position="62"/>
    </location>
</feature>
<gene>
    <name evidence="2" type="ORF">S12H4_35428</name>
</gene>
<dbReference type="InterPro" id="IPR043519">
    <property type="entry name" value="NT_sf"/>
</dbReference>
<evidence type="ECO:0000313" key="2">
    <source>
        <dbReference type="EMBL" id="GAI98697.1"/>
    </source>
</evidence>
<sequence length="89" mass="10475">MTKYLRKINNGIKKFCKKVVRELHPECIILYGSFSRRDFNERSDVDIIVISSKLPKTYLKRAEKLFSMVETLDPIEPFGFTPNEFVTMI</sequence>